<proteinExistence type="predicted"/>
<evidence type="ECO:0000256" key="7">
    <source>
        <dbReference type="PROSITE-ProRule" id="PRU00433"/>
    </source>
</evidence>
<dbReference type="Proteomes" id="UP000316095">
    <property type="component" value="Unassembled WGS sequence"/>
</dbReference>
<organism evidence="10 11">
    <name type="scientific">Rubinisphaera italica</name>
    <dbReference type="NCBI Taxonomy" id="2527969"/>
    <lineage>
        <taxon>Bacteria</taxon>
        <taxon>Pseudomonadati</taxon>
        <taxon>Planctomycetota</taxon>
        <taxon>Planctomycetia</taxon>
        <taxon>Planctomycetales</taxon>
        <taxon>Planctomycetaceae</taxon>
        <taxon>Rubinisphaera</taxon>
    </lineage>
</organism>
<reference evidence="10 11" key="1">
    <citation type="submission" date="2019-02" db="EMBL/GenBank/DDBJ databases">
        <title>Deep-cultivation of Planctomycetes and their phenomic and genomic characterization uncovers novel biology.</title>
        <authorList>
            <person name="Wiegand S."/>
            <person name="Jogler M."/>
            <person name="Boedeker C."/>
            <person name="Pinto D."/>
            <person name="Vollmers J."/>
            <person name="Rivas-Marin E."/>
            <person name="Kohn T."/>
            <person name="Peeters S.H."/>
            <person name="Heuer A."/>
            <person name="Rast P."/>
            <person name="Oberbeckmann S."/>
            <person name="Bunk B."/>
            <person name="Jeske O."/>
            <person name="Meyerdierks A."/>
            <person name="Storesund J.E."/>
            <person name="Kallscheuer N."/>
            <person name="Luecker S."/>
            <person name="Lage O.M."/>
            <person name="Pohl T."/>
            <person name="Merkel B.J."/>
            <person name="Hornburger P."/>
            <person name="Mueller R.-W."/>
            <person name="Bruemmer F."/>
            <person name="Labrenz M."/>
            <person name="Spormann A.M."/>
            <person name="Op Den Camp H."/>
            <person name="Overmann J."/>
            <person name="Amann R."/>
            <person name="Jetten M.S.M."/>
            <person name="Mascher T."/>
            <person name="Medema M.H."/>
            <person name="Devos D.P."/>
            <person name="Kaster A.-K."/>
            <person name="Ovreas L."/>
            <person name="Rohde M."/>
            <person name="Galperin M.Y."/>
            <person name="Jogler C."/>
        </authorList>
    </citation>
    <scope>NUCLEOTIDE SEQUENCE [LARGE SCALE GENOMIC DNA]</scope>
    <source>
        <strain evidence="10 11">Pan54</strain>
    </source>
</reference>
<evidence type="ECO:0000256" key="4">
    <source>
        <dbReference type="ARBA" id="ARBA00022737"/>
    </source>
</evidence>
<feature type="repeat" description="WD" evidence="6">
    <location>
        <begin position="337"/>
        <end position="369"/>
    </location>
</feature>
<evidence type="ECO:0000256" key="2">
    <source>
        <dbReference type="ARBA" id="ARBA00022617"/>
    </source>
</evidence>
<evidence type="ECO:0000256" key="5">
    <source>
        <dbReference type="ARBA" id="ARBA00023004"/>
    </source>
</evidence>
<keyword evidence="8" id="KW-0732">Signal</keyword>
<evidence type="ECO:0000256" key="3">
    <source>
        <dbReference type="ARBA" id="ARBA00022723"/>
    </source>
</evidence>
<keyword evidence="1 6" id="KW-0853">WD repeat</keyword>
<dbReference type="GO" id="GO:0009055">
    <property type="term" value="F:electron transfer activity"/>
    <property type="evidence" value="ECO:0007669"/>
    <property type="project" value="InterPro"/>
</dbReference>
<dbReference type="EMBL" id="SJPG01000001">
    <property type="protein sequence ID" value="TWT60429.1"/>
    <property type="molecule type" value="Genomic_DNA"/>
</dbReference>
<dbReference type="PROSITE" id="PS50082">
    <property type="entry name" value="WD_REPEATS_2"/>
    <property type="match status" value="3"/>
</dbReference>
<gene>
    <name evidence="10" type="ORF">Pan54_11430</name>
</gene>
<dbReference type="InterPro" id="IPR011429">
    <property type="entry name" value="Cyt_c_Planctomycete-type"/>
</dbReference>
<dbReference type="Pfam" id="PF07635">
    <property type="entry name" value="PSCyt1"/>
    <property type="match status" value="1"/>
</dbReference>
<evidence type="ECO:0000256" key="6">
    <source>
        <dbReference type="PROSITE-ProRule" id="PRU00221"/>
    </source>
</evidence>
<dbReference type="PANTHER" id="PTHR19848:SF8">
    <property type="entry name" value="F-BOX AND WD REPEAT DOMAIN CONTAINING 7"/>
    <property type="match status" value="1"/>
</dbReference>
<dbReference type="PROSITE" id="PS00678">
    <property type="entry name" value="WD_REPEATS_1"/>
    <property type="match status" value="1"/>
</dbReference>
<keyword evidence="2 7" id="KW-0349">Heme</keyword>
<comment type="caution">
    <text evidence="10">The sequence shown here is derived from an EMBL/GenBank/DDBJ whole genome shotgun (WGS) entry which is preliminary data.</text>
</comment>
<keyword evidence="5 7" id="KW-0408">Iron</keyword>
<dbReference type="InterPro" id="IPR009056">
    <property type="entry name" value="Cyt_c-like_dom"/>
</dbReference>
<sequence length="465" mass="50293" precursor="true">MYRGISQIICHLFLLGMPTVVFAQDVAAQSPNYEEHIKPIFKQYCLKCHGDDKQEGDLNLQGYGAMLRGGSSGKVVEAGRSSQSVLFQAITEPDDDLRMPPNSPPIEKAKIELIRKWIDGGLLETSASKSMVKTRDLAFKPDANVSGKPAGEPAMPADLPAVQIPKLSRPFPVLAMDVSPFAPLVAVADQNQVRLLQSETEQELGRLEFPEGEPHVIRFSRNGAVLMVAGGRPVESGRVVLFDVASGKRLAEVGDEIDAVLAADLSPDQRFVALGGSGRVVKVYSTIDGELKYKLTKHTDWITAIAFSPDGQKLATADRAGGIHLWDANSGGILLNLGEHKDAVRALDWRGDSRLLASAGEDGRLIWWDTVDGFPAINKVNAHPPQRPPGTYGTIPNGVLAVRFDSEGRLVTSGRDQTVRVWDVDGNEIKKIKMETGIPLSNVITNQGKAVIIGDSAGNLLFNKL</sequence>
<dbReference type="SMART" id="SM00320">
    <property type="entry name" value="WD40"/>
    <property type="match status" value="4"/>
</dbReference>
<keyword evidence="4" id="KW-0677">Repeat</keyword>
<dbReference type="InterPro" id="IPR015943">
    <property type="entry name" value="WD40/YVTN_repeat-like_dom_sf"/>
</dbReference>
<dbReference type="PROSITE" id="PS50294">
    <property type="entry name" value="WD_REPEATS_REGION"/>
    <property type="match status" value="2"/>
</dbReference>
<dbReference type="InterPro" id="IPR036322">
    <property type="entry name" value="WD40_repeat_dom_sf"/>
</dbReference>
<dbReference type="InterPro" id="IPR019775">
    <property type="entry name" value="WD40_repeat_CS"/>
</dbReference>
<dbReference type="SUPFAM" id="SSF46626">
    <property type="entry name" value="Cytochrome c"/>
    <property type="match status" value="1"/>
</dbReference>
<dbReference type="GO" id="GO:0020037">
    <property type="term" value="F:heme binding"/>
    <property type="evidence" value="ECO:0007669"/>
    <property type="project" value="InterPro"/>
</dbReference>
<dbReference type="InterPro" id="IPR036909">
    <property type="entry name" value="Cyt_c-like_dom_sf"/>
</dbReference>
<dbReference type="GO" id="GO:0046872">
    <property type="term" value="F:metal ion binding"/>
    <property type="evidence" value="ECO:0007669"/>
    <property type="project" value="UniProtKB-KW"/>
</dbReference>
<feature type="signal peptide" evidence="8">
    <location>
        <begin position="1"/>
        <end position="23"/>
    </location>
</feature>
<evidence type="ECO:0000313" key="10">
    <source>
        <dbReference type="EMBL" id="TWT60429.1"/>
    </source>
</evidence>
<dbReference type="PROSITE" id="PS51007">
    <property type="entry name" value="CYTC"/>
    <property type="match status" value="1"/>
</dbReference>
<evidence type="ECO:0000313" key="11">
    <source>
        <dbReference type="Proteomes" id="UP000316095"/>
    </source>
</evidence>
<accession>A0A5C5XCT2</accession>
<feature type="chain" id="PRO_5023052990" evidence="8">
    <location>
        <begin position="24"/>
        <end position="465"/>
    </location>
</feature>
<dbReference type="AlphaFoldDB" id="A0A5C5XCT2"/>
<keyword evidence="3 7" id="KW-0479">Metal-binding</keyword>
<evidence type="ECO:0000259" key="9">
    <source>
        <dbReference type="PROSITE" id="PS51007"/>
    </source>
</evidence>
<dbReference type="OrthoDB" id="226265at2"/>
<dbReference type="RefSeq" id="WP_146502557.1">
    <property type="nucleotide sequence ID" value="NZ_SJPG01000001.1"/>
</dbReference>
<dbReference type="Pfam" id="PF00400">
    <property type="entry name" value="WD40"/>
    <property type="match status" value="3"/>
</dbReference>
<feature type="repeat" description="WD" evidence="6">
    <location>
        <begin position="295"/>
        <end position="336"/>
    </location>
</feature>
<keyword evidence="11" id="KW-1185">Reference proteome</keyword>
<evidence type="ECO:0000256" key="8">
    <source>
        <dbReference type="SAM" id="SignalP"/>
    </source>
</evidence>
<evidence type="ECO:0000256" key="1">
    <source>
        <dbReference type="ARBA" id="ARBA00022574"/>
    </source>
</evidence>
<name>A0A5C5XCT2_9PLAN</name>
<feature type="repeat" description="WD" evidence="6">
    <location>
        <begin position="410"/>
        <end position="432"/>
    </location>
</feature>
<dbReference type="SUPFAM" id="SSF50978">
    <property type="entry name" value="WD40 repeat-like"/>
    <property type="match status" value="1"/>
</dbReference>
<dbReference type="PANTHER" id="PTHR19848">
    <property type="entry name" value="WD40 REPEAT PROTEIN"/>
    <property type="match status" value="1"/>
</dbReference>
<dbReference type="Gene3D" id="2.130.10.10">
    <property type="entry name" value="YVTN repeat-like/Quinoprotein amine dehydrogenase"/>
    <property type="match status" value="2"/>
</dbReference>
<dbReference type="InterPro" id="IPR001680">
    <property type="entry name" value="WD40_rpt"/>
</dbReference>
<feature type="domain" description="Cytochrome c" evidence="9">
    <location>
        <begin position="32"/>
        <end position="122"/>
    </location>
</feature>
<protein>
    <submittedName>
        <fullName evidence="10">WD domain, G-beta repeat</fullName>
    </submittedName>
</protein>